<dbReference type="EMBL" id="JAUEDM010000005">
    <property type="protein sequence ID" value="KAK3316026.1"/>
    <property type="molecule type" value="Genomic_DNA"/>
</dbReference>
<evidence type="ECO:0000313" key="3">
    <source>
        <dbReference type="EMBL" id="KAK3316026.1"/>
    </source>
</evidence>
<comment type="similarity">
    <text evidence="1">Belongs to the methyltransferase superfamily. LaeA methyltransferase family.</text>
</comment>
<reference evidence="3" key="1">
    <citation type="journal article" date="2023" name="Mol. Phylogenet. Evol.">
        <title>Genome-scale phylogeny and comparative genomics of the fungal order Sordariales.</title>
        <authorList>
            <person name="Hensen N."/>
            <person name="Bonometti L."/>
            <person name="Westerberg I."/>
            <person name="Brannstrom I.O."/>
            <person name="Guillou S."/>
            <person name="Cros-Aarteil S."/>
            <person name="Calhoun S."/>
            <person name="Haridas S."/>
            <person name="Kuo A."/>
            <person name="Mondo S."/>
            <person name="Pangilinan J."/>
            <person name="Riley R."/>
            <person name="LaButti K."/>
            <person name="Andreopoulos B."/>
            <person name="Lipzen A."/>
            <person name="Chen C."/>
            <person name="Yan M."/>
            <person name="Daum C."/>
            <person name="Ng V."/>
            <person name="Clum A."/>
            <person name="Steindorff A."/>
            <person name="Ohm R.A."/>
            <person name="Martin F."/>
            <person name="Silar P."/>
            <person name="Natvig D.O."/>
            <person name="Lalanne C."/>
            <person name="Gautier V."/>
            <person name="Ament-Velasquez S.L."/>
            <person name="Kruys A."/>
            <person name="Hutchinson M.I."/>
            <person name="Powell A.J."/>
            <person name="Barry K."/>
            <person name="Miller A.N."/>
            <person name="Grigoriev I.V."/>
            <person name="Debuchy R."/>
            <person name="Gladieux P."/>
            <person name="Hiltunen Thoren M."/>
            <person name="Johannesson H."/>
        </authorList>
    </citation>
    <scope>NUCLEOTIDE SEQUENCE</scope>
    <source>
        <strain evidence="3">CBS 118394</strain>
    </source>
</reference>
<dbReference type="PANTHER" id="PTHR43591:SF10">
    <property type="entry name" value="ABC TRANSMEMBRANE TYPE-1 DOMAIN-CONTAINING PROTEIN-RELATED"/>
    <property type="match status" value="1"/>
</dbReference>
<gene>
    <name evidence="3" type="ORF">B0H66DRAFT_275305</name>
</gene>
<feature type="region of interest" description="Disordered" evidence="2">
    <location>
        <begin position="1"/>
        <end position="47"/>
    </location>
</feature>
<evidence type="ECO:0000256" key="2">
    <source>
        <dbReference type="SAM" id="MobiDB-lite"/>
    </source>
</evidence>
<feature type="region of interest" description="Disordered" evidence="2">
    <location>
        <begin position="59"/>
        <end position="106"/>
    </location>
</feature>
<accession>A0AAE0I1S0</accession>
<organism evidence="3 4">
    <name type="scientific">Apodospora peruviana</name>
    <dbReference type="NCBI Taxonomy" id="516989"/>
    <lineage>
        <taxon>Eukaryota</taxon>
        <taxon>Fungi</taxon>
        <taxon>Dikarya</taxon>
        <taxon>Ascomycota</taxon>
        <taxon>Pezizomycotina</taxon>
        <taxon>Sordariomycetes</taxon>
        <taxon>Sordariomycetidae</taxon>
        <taxon>Sordariales</taxon>
        <taxon>Lasiosphaeriaceae</taxon>
        <taxon>Apodospora</taxon>
    </lineage>
</organism>
<keyword evidence="3" id="KW-0489">Methyltransferase</keyword>
<sequence>MSSSDPTSAAGPAAKDPVDTVPVPGPDQEAAAGDRQGGAATTEEPAPVVAAAVAADVADAAAEAEIETPVEAEARPAEAPPVPLEVDIDGDNEDGDSAYASDTSSRRTGSITSSIVEYQYENGRRYHAYRSGQYVLPNDEAEQDRLDLQHHIWRLLLKGALYTAPLKLPDPVSDVPVGPDDAAFRILDLGCGTGIWAIDMADELPQASVSGIDLSPIQPEWVPQNCRFHVDDYEDEWTYRADEKFDYIHGRALSGTVADWARFYGQVRAHLKPGAWVEMQEYDAWIFSDDDSCARAPWTMEWVAKLDEASSKFGKQINVAKHHKQWMIDAGFEDVHEEVIRIPIGPWAQRPDLKELGRFERVHMQMSVDSHTPALFTRVWSYSEAQVQILMEGVKNEFRSKDLHLITGYRFIIGRKPATDTS</sequence>
<dbReference type="CDD" id="cd02440">
    <property type="entry name" value="AdoMet_MTases"/>
    <property type="match status" value="1"/>
</dbReference>
<dbReference type="AlphaFoldDB" id="A0AAE0I1S0"/>
<dbReference type="GO" id="GO:0032259">
    <property type="term" value="P:methylation"/>
    <property type="evidence" value="ECO:0007669"/>
    <property type="project" value="UniProtKB-KW"/>
</dbReference>
<dbReference type="Gene3D" id="3.40.50.150">
    <property type="entry name" value="Vaccinia Virus protein VP39"/>
    <property type="match status" value="1"/>
</dbReference>
<comment type="caution">
    <text evidence="3">The sequence shown here is derived from an EMBL/GenBank/DDBJ whole genome shotgun (WGS) entry which is preliminary data.</text>
</comment>
<dbReference type="Proteomes" id="UP001283341">
    <property type="component" value="Unassembled WGS sequence"/>
</dbReference>
<evidence type="ECO:0000256" key="1">
    <source>
        <dbReference type="ARBA" id="ARBA00038158"/>
    </source>
</evidence>
<reference evidence="3" key="2">
    <citation type="submission" date="2023-06" db="EMBL/GenBank/DDBJ databases">
        <authorList>
            <consortium name="Lawrence Berkeley National Laboratory"/>
            <person name="Haridas S."/>
            <person name="Hensen N."/>
            <person name="Bonometti L."/>
            <person name="Westerberg I."/>
            <person name="Brannstrom I.O."/>
            <person name="Guillou S."/>
            <person name="Cros-Aarteil S."/>
            <person name="Calhoun S."/>
            <person name="Kuo A."/>
            <person name="Mondo S."/>
            <person name="Pangilinan J."/>
            <person name="Riley R."/>
            <person name="Labutti K."/>
            <person name="Andreopoulos B."/>
            <person name="Lipzen A."/>
            <person name="Chen C."/>
            <person name="Yanf M."/>
            <person name="Daum C."/>
            <person name="Ng V."/>
            <person name="Clum A."/>
            <person name="Steindorff A."/>
            <person name="Ohm R."/>
            <person name="Martin F."/>
            <person name="Silar P."/>
            <person name="Natvig D."/>
            <person name="Lalanne C."/>
            <person name="Gautier V."/>
            <person name="Ament-Velasquez S.L."/>
            <person name="Kruys A."/>
            <person name="Hutchinson M.I."/>
            <person name="Powell A.J."/>
            <person name="Barry K."/>
            <person name="Miller A.N."/>
            <person name="Grigoriev I.V."/>
            <person name="Debuchy R."/>
            <person name="Gladieux P."/>
            <person name="Thoren M.H."/>
            <person name="Johannesson H."/>
        </authorList>
    </citation>
    <scope>NUCLEOTIDE SEQUENCE</scope>
    <source>
        <strain evidence="3">CBS 118394</strain>
    </source>
</reference>
<keyword evidence="3" id="KW-0808">Transferase</keyword>
<keyword evidence="4" id="KW-1185">Reference proteome</keyword>
<dbReference type="Pfam" id="PF13489">
    <property type="entry name" value="Methyltransf_23"/>
    <property type="match status" value="1"/>
</dbReference>
<protein>
    <submittedName>
        <fullName evidence="3">Methyltransferase</fullName>
    </submittedName>
</protein>
<dbReference type="GO" id="GO:0008168">
    <property type="term" value="F:methyltransferase activity"/>
    <property type="evidence" value="ECO:0007669"/>
    <property type="project" value="UniProtKB-KW"/>
</dbReference>
<name>A0AAE0I1S0_9PEZI</name>
<feature type="compositionally biased region" description="Acidic residues" evidence="2">
    <location>
        <begin position="86"/>
        <end position="96"/>
    </location>
</feature>
<dbReference type="PANTHER" id="PTHR43591">
    <property type="entry name" value="METHYLTRANSFERASE"/>
    <property type="match status" value="1"/>
</dbReference>
<proteinExistence type="inferred from homology"/>
<dbReference type="SUPFAM" id="SSF53335">
    <property type="entry name" value="S-adenosyl-L-methionine-dependent methyltransferases"/>
    <property type="match status" value="1"/>
</dbReference>
<dbReference type="InterPro" id="IPR029063">
    <property type="entry name" value="SAM-dependent_MTases_sf"/>
</dbReference>
<evidence type="ECO:0000313" key="4">
    <source>
        <dbReference type="Proteomes" id="UP001283341"/>
    </source>
</evidence>